<evidence type="ECO:0008006" key="3">
    <source>
        <dbReference type="Google" id="ProtNLM"/>
    </source>
</evidence>
<dbReference type="RefSeq" id="WP_239042302.1">
    <property type="nucleotide sequence ID" value="NZ_BAAAEY010000012.1"/>
</dbReference>
<name>A0ABY1S2K3_9GAMM</name>
<dbReference type="Proteomes" id="UP001159257">
    <property type="component" value="Unassembled WGS sequence"/>
</dbReference>
<comment type="caution">
    <text evidence="1">The sequence shown here is derived from an EMBL/GenBank/DDBJ whole genome shotgun (WGS) entry which is preliminary data.</text>
</comment>
<gene>
    <name evidence="1" type="ORF">SAMN04487964_11394</name>
</gene>
<organism evidence="1 2">
    <name type="scientific">Marinobacterium sediminicola</name>
    <dbReference type="NCBI Taxonomy" id="518898"/>
    <lineage>
        <taxon>Bacteria</taxon>
        <taxon>Pseudomonadati</taxon>
        <taxon>Pseudomonadota</taxon>
        <taxon>Gammaproteobacteria</taxon>
        <taxon>Oceanospirillales</taxon>
        <taxon>Oceanospirillaceae</taxon>
        <taxon>Marinobacterium</taxon>
    </lineage>
</organism>
<protein>
    <recommendedName>
        <fullName evidence="3">DUF4393 domain-containing protein</fullName>
    </recommendedName>
</protein>
<reference evidence="1 2" key="1">
    <citation type="submission" date="2017-05" db="EMBL/GenBank/DDBJ databases">
        <authorList>
            <person name="Varghese N."/>
            <person name="Submissions S."/>
        </authorList>
    </citation>
    <scope>NUCLEOTIDE SEQUENCE [LARGE SCALE GENOMIC DNA]</scope>
    <source>
        <strain evidence="1 2">CGMCC 1.7287</strain>
    </source>
</reference>
<proteinExistence type="predicted"/>
<sequence length="227" mass="25588">MKDSSTPLQLADAIHNLFGIKLSRHKRFKEQMESLMRSGLIEYTEVPIEYTVKPRSHKYIARDQLTKLHNAVLLHAFFPMPKVIKGIFTDPSARLEHAKIASLLLTDRNSVAGIGLLRQEVLRFLDVLASDADLSIHTLPNPFQELPQLSFNGVSNVMQALLLQSASLSNADSMIAHYLSDDLEKAYAFAVDVESNNEIVNIYKQRILQAYTAASEFDQLLDQIIDH</sequence>
<dbReference type="EMBL" id="FXWV01000013">
    <property type="protein sequence ID" value="SMR77344.1"/>
    <property type="molecule type" value="Genomic_DNA"/>
</dbReference>
<evidence type="ECO:0000313" key="1">
    <source>
        <dbReference type="EMBL" id="SMR77344.1"/>
    </source>
</evidence>
<keyword evidence="2" id="KW-1185">Reference proteome</keyword>
<evidence type="ECO:0000313" key="2">
    <source>
        <dbReference type="Proteomes" id="UP001159257"/>
    </source>
</evidence>
<accession>A0ABY1S2K3</accession>